<evidence type="ECO:0000313" key="2">
    <source>
        <dbReference type="Proteomes" id="UP000770586"/>
    </source>
</evidence>
<comment type="caution">
    <text evidence="1">The sequence shown here is derived from an EMBL/GenBank/DDBJ whole genome shotgun (WGS) entry which is preliminary data.</text>
</comment>
<proteinExistence type="predicted"/>
<name>A0A8J7UPU3_9EURY</name>
<dbReference type="EMBL" id="JAGGKE010000017">
    <property type="protein sequence ID" value="MBP1903210.1"/>
    <property type="molecule type" value="Genomic_DNA"/>
</dbReference>
<evidence type="ECO:0000313" key="1">
    <source>
        <dbReference type="EMBL" id="MBP1903210.1"/>
    </source>
</evidence>
<dbReference type="RefSeq" id="WP_210113930.1">
    <property type="nucleotide sequence ID" value="NZ_BAAADX010000012.1"/>
</dbReference>
<keyword evidence="2" id="KW-1185">Reference proteome</keyword>
<dbReference type="AlphaFoldDB" id="A0A8J7UPU3"/>
<organism evidence="1 2">
    <name type="scientific">Halorubrum trapanicum</name>
    <dbReference type="NCBI Taxonomy" id="29284"/>
    <lineage>
        <taxon>Archaea</taxon>
        <taxon>Methanobacteriati</taxon>
        <taxon>Methanobacteriota</taxon>
        <taxon>Stenosarchaea group</taxon>
        <taxon>Halobacteria</taxon>
        <taxon>Halobacteriales</taxon>
        <taxon>Haloferacaceae</taxon>
        <taxon>Halorubrum</taxon>
    </lineage>
</organism>
<protein>
    <submittedName>
        <fullName evidence="1">Uncharacterized protein</fullName>
    </submittedName>
</protein>
<reference evidence="1 2" key="1">
    <citation type="submission" date="2021-03" db="EMBL/GenBank/DDBJ databases">
        <title>Genomic Encyclopedia of Type Strains, Phase IV (KMG-IV): sequencing the most valuable type-strain genomes for metagenomic binning, comparative biology and taxonomic classification.</title>
        <authorList>
            <person name="Goeker M."/>
        </authorList>
    </citation>
    <scope>NUCLEOTIDE SEQUENCE [LARGE SCALE GENOMIC DNA]</scope>
    <source>
        <strain evidence="1 2">DSM 12287</strain>
    </source>
</reference>
<dbReference type="Proteomes" id="UP000770586">
    <property type="component" value="Unassembled WGS sequence"/>
</dbReference>
<accession>A0A8J7UPU3</accession>
<sequence>MGLGQFRPTRDYDEHEIIPDLLDEVIPDDYYWDKTEKRGEKWAKMARAFMLQTERTPQDRFTQAANQVGEEISRSAETVKSALTRETFGDEAGVEIPREVLIRVEDRVEEHDDITLEVILQAHRENQQDEGS</sequence>
<gene>
    <name evidence="1" type="ORF">J2744_002914</name>
</gene>